<evidence type="ECO:0000313" key="2">
    <source>
        <dbReference type="EMBL" id="MBD9357792.1"/>
    </source>
</evidence>
<accession>A0ABR9D3U7</accession>
<evidence type="ECO:0000256" key="1">
    <source>
        <dbReference type="SAM" id="SignalP"/>
    </source>
</evidence>
<protein>
    <submittedName>
        <fullName evidence="2">PEP-CTERM sorting domain-containing protein</fullName>
    </submittedName>
</protein>
<keyword evidence="3" id="KW-1185">Reference proteome</keyword>
<feature type="chain" id="PRO_5047131000" evidence="1">
    <location>
        <begin position="21"/>
        <end position="236"/>
    </location>
</feature>
<comment type="caution">
    <text evidence="2">The sequence shown here is derived from an EMBL/GenBank/DDBJ whole genome shotgun (WGS) entry which is preliminary data.</text>
</comment>
<name>A0ABR9D3U7_9GAMM</name>
<feature type="signal peptide" evidence="1">
    <location>
        <begin position="1"/>
        <end position="20"/>
    </location>
</feature>
<dbReference type="Proteomes" id="UP000652176">
    <property type="component" value="Unassembled WGS sequence"/>
</dbReference>
<evidence type="ECO:0000313" key="3">
    <source>
        <dbReference type="Proteomes" id="UP000652176"/>
    </source>
</evidence>
<proteinExistence type="predicted"/>
<reference evidence="2 3" key="1">
    <citation type="submission" date="2020-09" db="EMBL/GenBank/DDBJ databases">
        <title>Methylomonas albis sp. nov. and Methylomonas fluvii sp. nov.: Two cold-adapted methanotrophs from the River Elbe and an amended description of Methylovulum psychrotolerans strain Eb1.</title>
        <authorList>
            <person name="Bussmann I.K."/>
            <person name="Klings K.-W."/>
            <person name="Warnstedt J."/>
            <person name="Hoppert M."/>
            <person name="Saborowski A."/>
            <person name="Horn F."/>
            <person name="Liebner S."/>
        </authorList>
    </citation>
    <scope>NUCLEOTIDE SEQUENCE [LARGE SCALE GENOMIC DNA]</scope>
    <source>
        <strain evidence="2 3">EbA</strain>
    </source>
</reference>
<organism evidence="2 3">
    <name type="scientific">Methylomonas albis</name>
    <dbReference type="NCBI Taxonomy" id="1854563"/>
    <lineage>
        <taxon>Bacteria</taxon>
        <taxon>Pseudomonadati</taxon>
        <taxon>Pseudomonadota</taxon>
        <taxon>Gammaproteobacteria</taxon>
        <taxon>Methylococcales</taxon>
        <taxon>Methylococcaceae</taxon>
        <taxon>Methylomonas</taxon>
    </lineage>
</organism>
<gene>
    <name evidence="2" type="ORF">IE877_18280</name>
</gene>
<dbReference type="RefSeq" id="WP_192376049.1">
    <property type="nucleotide sequence ID" value="NZ_CAJHIV010000001.1"/>
</dbReference>
<sequence length="236" mass="24729">MKILHLCYLAISFWVLPVQAAFLNGGFETGNFKIWSSLGDASVTDTGFGIGPVTGTFQALLTNAATATDGYNYSGIDAVAVDQLEAFLHLPTASLGAFEGTGIGQSFTANAGDILSFSWDFLTDQANQVEFNDFAFAVLDGNLISLTNTASLLKTSNSPFLLETGYAGFSQILSAGNHSLSFAIVDVGDGLATSGLLIDNVSLSATPTTVPEPSDISLWAVGFLALVSISRLQKSY</sequence>
<dbReference type="EMBL" id="JACXSS010000001">
    <property type="protein sequence ID" value="MBD9357792.1"/>
    <property type="molecule type" value="Genomic_DNA"/>
</dbReference>
<keyword evidence="1" id="KW-0732">Signal</keyword>